<feature type="transmembrane region" description="Helical" evidence="6">
    <location>
        <begin position="172"/>
        <end position="193"/>
    </location>
</feature>
<keyword evidence="3 6" id="KW-0812">Transmembrane</keyword>
<dbReference type="AlphaFoldDB" id="A0ABD4Z1U6"/>
<evidence type="ECO:0000256" key="4">
    <source>
        <dbReference type="ARBA" id="ARBA00022989"/>
    </source>
</evidence>
<dbReference type="InterPro" id="IPR043428">
    <property type="entry name" value="LivM-like"/>
</dbReference>
<feature type="transmembrane region" description="Helical" evidence="6">
    <location>
        <begin position="263"/>
        <end position="284"/>
    </location>
</feature>
<evidence type="ECO:0000256" key="1">
    <source>
        <dbReference type="ARBA" id="ARBA00004651"/>
    </source>
</evidence>
<name>A0ABD4Z1U6_9BURK</name>
<keyword evidence="5 6" id="KW-0472">Membrane</keyword>
<sequence length="368" mass="38868">MTRQIPSSPAAVAVSDTRGGAVSKRDGVSGVSDTYSICTDTCSTGRPRLTRSVIVNTIGLLLFVLVPAIASATGESFLVNLMTRFLIYAIAAVSLDLILGYGAMVSFGHAAFFGLGGYVIGIAAFHVNQGETLFGWSGSNAALVMWPLAVAVAGLLGLVVGFLSLRTSGVQFIMITLAFGQMLYFILVGLMIYGGDDGLSIDARNTLPGLNLNDPSTFYYVCLALMTAWIIVCRRIVNSPFGMALQSIKQNPRRSIGLGLAPLRYRLTAFVLSAAGTGLAGALWANYALFVSPDMSAWQKSGELMAMVILGGMGTIFGPVLGVAVYLGLEQVATGWTEHWMLILGPVLVLVVLFGKRGVYGWLAGGKQ</sequence>
<keyword evidence="2" id="KW-1003">Cell membrane</keyword>
<evidence type="ECO:0000256" key="6">
    <source>
        <dbReference type="SAM" id="Phobius"/>
    </source>
</evidence>
<dbReference type="EMBL" id="JAOBZK010000033">
    <property type="protein sequence ID" value="MDH1180539.1"/>
    <property type="molecule type" value="Genomic_DNA"/>
</dbReference>
<dbReference type="PANTHER" id="PTHR30482">
    <property type="entry name" value="HIGH-AFFINITY BRANCHED-CHAIN AMINO ACID TRANSPORT SYSTEM PERMEASE"/>
    <property type="match status" value="1"/>
</dbReference>
<feature type="transmembrane region" description="Helical" evidence="6">
    <location>
        <begin position="53"/>
        <end position="73"/>
    </location>
</feature>
<dbReference type="Proteomes" id="UP001158644">
    <property type="component" value="Unassembled WGS sequence"/>
</dbReference>
<proteinExistence type="predicted"/>
<feature type="transmembrane region" description="Helical" evidence="6">
    <location>
        <begin position="304"/>
        <end position="329"/>
    </location>
</feature>
<evidence type="ECO:0000313" key="7">
    <source>
        <dbReference type="EMBL" id="MDH1180539.1"/>
    </source>
</evidence>
<dbReference type="CDD" id="cd06581">
    <property type="entry name" value="TM_PBP1_LivM_like"/>
    <property type="match status" value="1"/>
</dbReference>
<gene>
    <name evidence="7" type="ORF">N5C72_20870</name>
</gene>
<evidence type="ECO:0000256" key="5">
    <source>
        <dbReference type="ARBA" id="ARBA00023136"/>
    </source>
</evidence>
<dbReference type="RefSeq" id="WP_279991686.1">
    <property type="nucleotide sequence ID" value="NZ_JAOBZK010000033.1"/>
</dbReference>
<dbReference type="Pfam" id="PF02653">
    <property type="entry name" value="BPD_transp_2"/>
    <property type="match status" value="1"/>
</dbReference>
<protein>
    <submittedName>
        <fullName evidence="7">Branched-chain amino acid ABC transporter permease</fullName>
    </submittedName>
</protein>
<comment type="subcellular location">
    <subcellularLocation>
        <location evidence="1">Cell membrane</location>
        <topology evidence="1">Multi-pass membrane protein</topology>
    </subcellularLocation>
</comment>
<feature type="transmembrane region" description="Helical" evidence="6">
    <location>
        <begin position="110"/>
        <end position="129"/>
    </location>
</feature>
<dbReference type="InterPro" id="IPR001851">
    <property type="entry name" value="ABC_transp_permease"/>
</dbReference>
<dbReference type="GO" id="GO:0005886">
    <property type="term" value="C:plasma membrane"/>
    <property type="evidence" value="ECO:0007669"/>
    <property type="project" value="UniProtKB-SubCell"/>
</dbReference>
<evidence type="ECO:0000313" key="8">
    <source>
        <dbReference type="Proteomes" id="UP001158644"/>
    </source>
</evidence>
<keyword evidence="4 6" id="KW-1133">Transmembrane helix</keyword>
<comment type="caution">
    <text evidence="7">The sequence shown here is derived from an EMBL/GenBank/DDBJ whole genome shotgun (WGS) entry which is preliminary data.</text>
</comment>
<evidence type="ECO:0000256" key="3">
    <source>
        <dbReference type="ARBA" id="ARBA00022692"/>
    </source>
</evidence>
<feature type="transmembrane region" description="Helical" evidence="6">
    <location>
        <begin position="85"/>
        <end position="103"/>
    </location>
</feature>
<evidence type="ECO:0000256" key="2">
    <source>
        <dbReference type="ARBA" id="ARBA00022475"/>
    </source>
</evidence>
<reference evidence="7 8" key="1">
    <citation type="submission" date="2022-09" db="EMBL/GenBank/DDBJ databases">
        <title>Intensive care unit water sources are persistently colonized with multi-drug resistant bacteria and are the site of extensive horizontal gene transfer of antibiotic resistance genes.</title>
        <authorList>
            <person name="Diorio-Toth L."/>
        </authorList>
    </citation>
    <scope>NUCLEOTIDE SEQUENCE [LARGE SCALE GENOMIC DNA]</scope>
    <source>
        <strain evidence="7 8">GD03967</strain>
    </source>
</reference>
<organism evidence="7 8">
    <name type="scientific">Achromobacter mucicolens</name>
    <dbReference type="NCBI Taxonomy" id="1389922"/>
    <lineage>
        <taxon>Bacteria</taxon>
        <taxon>Pseudomonadati</taxon>
        <taxon>Pseudomonadota</taxon>
        <taxon>Betaproteobacteria</taxon>
        <taxon>Burkholderiales</taxon>
        <taxon>Alcaligenaceae</taxon>
        <taxon>Achromobacter</taxon>
    </lineage>
</organism>
<accession>A0ABD4Z1U6</accession>
<feature type="transmembrane region" description="Helical" evidence="6">
    <location>
        <begin position="141"/>
        <end position="165"/>
    </location>
</feature>
<feature type="transmembrane region" description="Helical" evidence="6">
    <location>
        <begin position="341"/>
        <end position="363"/>
    </location>
</feature>
<dbReference type="PANTHER" id="PTHR30482:SF17">
    <property type="entry name" value="ABC TRANSPORTER ATP-BINDING PROTEIN"/>
    <property type="match status" value="1"/>
</dbReference>
<feature type="transmembrane region" description="Helical" evidence="6">
    <location>
        <begin position="217"/>
        <end position="237"/>
    </location>
</feature>